<proteinExistence type="predicted"/>
<evidence type="ECO:0000313" key="3">
    <source>
        <dbReference type="Proteomes" id="UP000472268"/>
    </source>
</evidence>
<accession>A0A673VT61</accession>
<evidence type="ECO:0000256" key="1">
    <source>
        <dbReference type="SAM" id="MobiDB-lite"/>
    </source>
</evidence>
<feature type="region of interest" description="Disordered" evidence="1">
    <location>
        <begin position="59"/>
        <end position="89"/>
    </location>
</feature>
<evidence type="ECO:0000313" key="2">
    <source>
        <dbReference type="Ensembl" id="ENSSSUP00005036666.1"/>
    </source>
</evidence>
<name>A0A673VT61_SURSU</name>
<dbReference type="AlphaFoldDB" id="A0A673VT61"/>
<reference evidence="2" key="3">
    <citation type="submission" date="2025-09" db="UniProtKB">
        <authorList>
            <consortium name="Ensembl"/>
        </authorList>
    </citation>
    <scope>IDENTIFICATION</scope>
</reference>
<feature type="region of interest" description="Disordered" evidence="1">
    <location>
        <begin position="124"/>
        <end position="157"/>
    </location>
</feature>
<feature type="compositionally biased region" description="Basic and acidic residues" evidence="1">
    <location>
        <begin position="146"/>
        <end position="157"/>
    </location>
</feature>
<protein>
    <submittedName>
        <fullName evidence="2">Uncharacterized protein</fullName>
    </submittedName>
</protein>
<reference evidence="2" key="2">
    <citation type="submission" date="2025-08" db="UniProtKB">
        <authorList>
            <consortium name="Ensembl"/>
        </authorList>
    </citation>
    <scope>IDENTIFICATION</scope>
</reference>
<dbReference type="Proteomes" id="UP000472268">
    <property type="component" value="Chromosome 8"/>
</dbReference>
<dbReference type="OMA" id="ERIQSCC"/>
<keyword evidence="3" id="KW-1185">Reference proteome</keyword>
<sequence>VVEGLLLEVERVQGRRHREKAALRLADRARPDAPRGLVDAQLADAVGPGDGAPLGQHHGVAAGGCRNGRRVRQPGWGLGGQRRDQRGVHPPQVLKEPLHHLVPVTVVVLQGHFGDLKHRSELMRGGAGAGGGCAASRPGKHPPVTPKEDPWAKHRVQ</sequence>
<reference evidence="2 3" key="1">
    <citation type="submission" date="2019-05" db="EMBL/GenBank/DDBJ databases">
        <title>A Chromosome-scale Meerkat (S. suricatta) Genome Assembly.</title>
        <authorList>
            <person name="Dudchenko O."/>
            <person name="Lieberman Aiden E."/>
            <person name="Tung J."/>
            <person name="Barreiro L.B."/>
            <person name="Clutton-Brock T.H."/>
        </authorList>
    </citation>
    <scope>NUCLEOTIDE SEQUENCE [LARGE SCALE GENOMIC DNA]</scope>
</reference>
<dbReference type="Ensembl" id="ENSSSUT00005041757.1">
    <property type="protein sequence ID" value="ENSSSUP00005036666.1"/>
    <property type="gene ID" value="ENSSSUG00005023451.1"/>
</dbReference>
<organism evidence="2 3">
    <name type="scientific">Suricata suricatta</name>
    <name type="common">Meerkat</name>
    <dbReference type="NCBI Taxonomy" id="37032"/>
    <lineage>
        <taxon>Eukaryota</taxon>
        <taxon>Metazoa</taxon>
        <taxon>Chordata</taxon>
        <taxon>Craniata</taxon>
        <taxon>Vertebrata</taxon>
        <taxon>Euteleostomi</taxon>
        <taxon>Mammalia</taxon>
        <taxon>Eutheria</taxon>
        <taxon>Laurasiatheria</taxon>
        <taxon>Carnivora</taxon>
        <taxon>Feliformia</taxon>
        <taxon>Herpestidae</taxon>
        <taxon>Suricata</taxon>
    </lineage>
</organism>